<keyword evidence="2" id="KW-1185">Reference proteome</keyword>
<protein>
    <recommendedName>
        <fullName evidence="3">DUF559 domain-containing protein</fullName>
    </recommendedName>
</protein>
<gene>
    <name evidence="1" type="ORF">CVS30_14215</name>
</gene>
<accession>A0A2V5JE98</accession>
<proteinExistence type="predicted"/>
<dbReference type="AlphaFoldDB" id="A0A2V5JE98"/>
<sequence>MDIRALAGGIDRDWPVGLTSATTAELTHSGLGPRRLTAGVKFGLLLRIRHGVYIRRGDWEGLYPSQRDELRLLAHCQATKATALYSHLSAARLRGLYVWNGSPDVHVTAKSALAGDSAVPGVRVHRRTLAPEQRRRITLKRYGVVRVTSLEQTIVDCARTEPFVTAVIIGDSGLHKGVSLELMNQLVAGMDGHRGVRAARRVLAALDKGSQSAGETRLRLVVAGMNIPQPEYQVWLLAAGNNYRVDGAWRAIKLALEFDGKSKYFDYQRTDEAIYEERQRERELMEVGWMFLRVEWKDLADPDLLKRRIRAAIDAASRRFKP</sequence>
<evidence type="ECO:0000313" key="1">
    <source>
        <dbReference type="EMBL" id="PYI37677.1"/>
    </source>
</evidence>
<evidence type="ECO:0008006" key="3">
    <source>
        <dbReference type="Google" id="ProtNLM"/>
    </source>
</evidence>
<dbReference type="Proteomes" id="UP000247980">
    <property type="component" value="Unassembled WGS sequence"/>
</dbReference>
<dbReference type="Gene3D" id="3.40.960.10">
    <property type="entry name" value="VSR Endonuclease"/>
    <property type="match status" value="1"/>
</dbReference>
<evidence type="ECO:0000313" key="2">
    <source>
        <dbReference type="Proteomes" id="UP000247980"/>
    </source>
</evidence>
<dbReference type="OrthoDB" id="5517693at2"/>
<dbReference type="EMBL" id="QJVC01000018">
    <property type="protein sequence ID" value="PYI37677.1"/>
    <property type="molecule type" value="Genomic_DNA"/>
</dbReference>
<comment type="caution">
    <text evidence="1">The sequence shown here is derived from an EMBL/GenBank/DDBJ whole genome shotgun (WGS) entry which is preliminary data.</text>
</comment>
<dbReference type="RefSeq" id="WP_110486052.1">
    <property type="nucleotide sequence ID" value="NZ_QJVC01000018.1"/>
</dbReference>
<organism evidence="1 2">
    <name type="scientific">Arthrobacter psychrolactophilus</name>
    <dbReference type="NCBI Taxonomy" id="92442"/>
    <lineage>
        <taxon>Bacteria</taxon>
        <taxon>Bacillati</taxon>
        <taxon>Actinomycetota</taxon>
        <taxon>Actinomycetes</taxon>
        <taxon>Micrococcales</taxon>
        <taxon>Micrococcaceae</taxon>
        <taxon>Arthrobacter</taxon>
    </lineage>
</organism>
<name>A0A2V5JE98_9MICC</name>
<reference evidence="1 2" key="1">
    <citation type="submission" date="2018-05" db="EMBL/GenBank/DDBJ databases">
        <title>Genetic diversity of glacier-inhabiting Cryobacterium bacteria in China and description of Cryobacterium mengkeensis sp. nov. and Arthrobacter glacialis sp. nov.</title>
        <authorList>
            <person name="Liu Q."/>
            <person name="Xin Y.-H."/>
        </authorList>
    </citation>
    <scope>NUCLEOTIDE SEQUENCE [LARGE SCALE GENOMIC DNA]</scope>
    <source>
        <strain evidence="1 2">B7</strain>
    </source>
</reference>